<dbReference type="SUPFAM" id="SSF52540">
    <property type="entry name" value="P-loop containing nucleoside triphosphate hydrolases"/>
    <property type="match status" value="1"/>
</dbReference>
<keyword evidence="3" id="KW-0342">GTP-binding</keyword>
<dbReference type="InterPro" id="IPR045058">
    <property type="entry name" value="GIMA/IAN/Toc"/>
</dbReference>
<dbReference type="FunFam" id="3.40.50.300:FF:000366">
    <property type="entry name" value="GTPase, IMAP family member 2"/>
    <property type="match status" value="1"/>
</dbReference>
<protein>
    <submittedName>
        <fullName evidence="6">GTPase IMAP family member 7-like</fullName>
    </submittedName>
</protein>
<comment type="similarity">
    <text evidence="1">Belongs to the TRAFAC class TrmE-Era-EngA-EngB-Septin-like GTPase superfamily. AIG1/Toc34/Toc159-like paraseptin GTPase family. IAN subfamily.</text>
</comment>
<dbReference type="PANTHER" id="PTHR10903:SF62">
    <property type="entry name" value="GTPASE IMAP FAMILY MEMBER 4-LIKE-RELATED"/>
    <property type="match status" value="1"/>
</dbReference>
<evidence type="ECO:0000313" key="6">
    <source>
        <dbReference type="RefSeq" id="XP_013855691.1"/>
    </source>
</evidence>
<accession>A0A2I4AJP7</accession>
<feature type="non-terminal residue" evidence="6">
    <location>
        <position position="1"/>
    </location>
</feature>
<dbReference type="GeneID" id="106511485"/>
<dbReference type="InterPro" id="IPR006703">
    <property type="entry name" value="G_AIG1"/>
</dbReference>
<keyword evidence="2" id="KW-0547">Nucleotide-binding</keyword>
<sequence>FEVLPGFISGTSVCEAKTKSVNSRKITLVDTPGFFDTNKTEEELKPEIVRCITECSPGPHAFLIVLKVERFTDQEADIIHRMTKYFSEDVYKYTTVVFTNGDELPEGEKIEDLVSQNKYLSDLIEKCGGRCQVIDNKHWNNDPKDKCRSNEYQVEEILKSIEKIVDANNGDCYTNEMLQLTEKLIQQEEKMIAESSENKSGEEIRKEAKKRVNKILIQATGITVGALLGALLG</sequence>
<evidence type="ECO:0000256" key="1">
    <source>
        <dbReference type="ARBA" id="ARBA00008535"/>
    </source>
</evidence>
<dbReference type="Proteomes" id="UP000192220">
    <property type="component" value="Unplaced"/>
</dbReference>
<organism evidence="5 6">
    <name type="scientific">Austrofundulus limnaeus</name>
    <name type="common">Annual killifish</name>
    <dbReference type="NCBI Taxonomy" id="52670"/>
    <lineage>
        <taxon>Eukaryota</taxon>
        <taxon>Metazoa</taxon>
        <taxon>Chordata</taxon>
        <taxon>Craniata</taxon>
        <taxon>Vertebrata</taxon>
        <taxon>Euteleostomi</taxon>
        <taxon>Actinopterygii</taxon>
        <taxon>Neopterygii</taxon>
        <taxon>Teleostei</taxon>
        <taxon>Neoteleostei</taxon>
        <taxon>Acanthomorphata</taxon>
        <taxon>Ovalentaria</taxon>
        <taxon>Atherinomorphae</taxon>
        <taxon>Cyprinodontiformes</taxon>
        <taxon>Rivulidae</taxon>
        <taxon>Austrofundulus</taxon>
    </lineage>
</organism>
<dbReference type="RefSeq" id="XP_013855691.1">
    <property type="nucleotide sequence ID" value="XM_014000237.1"/>
</dbReference>
<feature type="domain" description="AIG1-type G" evidence="4">
    <location>
        <begin position="1"/>
        <end position="182"/>
    </location>
</feature>
<dbReference type="Gene3D" id="3.40.50.300">
    <property type="entry name" value="P-loop containing nucleotide triphosphate hydrolases"/>
    <property type="match status" value="1"/>
</dbReference>
<dbReference type="PROSITE" id="PS51720">
    <property type="entry name" value="G_AIG1"/>
    <property type="match status" value="1"/>
</dbReference>
<dbReference type="AlphaFoldDB" id="A0A2I4AJP7"/>
<keyword evidence="5" id="KW-1185">Reference proteome</keyword>
<dbReference type="Pfam" id="PF04548">
    <property type="entry name" value="AIG1"/>
    <property type="match status" value="1"/>
</dbReference>
<evidence type="ECO:0000313" key="5">
    <source>
        <dbReference type="Proteomes" id="UP000192220"/>
    </source>
</evidence>
<name>A0A2I4AJP7_AUSLI</name>
<reference evidence="6" key="1">
    <citation type="submission" date="2025-08" db="UniProtKB">
        <authorList>
            <consortium name="RefSeq"/>
        </authorList>
    </citation>
    <scope>IDENTIFICATION</scope>
    <source>
        <strain evidence="6">Quisiro</strain>
        <tissue evidence="6">Liver</tissue>
    </source>
</reference>
<dbReference type="InterPro" id="IPR027417">
    <property type="entry name" value="P-loop_NTPase"/>
</dbReference>
<dbReference type="OrthoDB" id="425923at2759"/>
<gene>
    <name evidence="6" type="primary">LOC106511485</name>
</gene>
<dbReference type="KEGG" id="alim:106511485"/>
<evidence type="ECO:0000256" key="2">
    <source>
        <dbReference type="ARBA" id="ARBA00022741"/>
    </source>
</evidence>
<dbReference type="InParanoid" id="A0A2I4AJP7"/>
<feature type="non-terminal residue" evidence="6">
    <location>
        <position position="233"/>
    </location>
</feature>
<dbReference type="GO" id="GO:0005525">
    <property type="term" value="F:GTP binding"/>
    <property type="evidence" value="ECO:0007669"/>
    <property type="project" value="UniProtKB-KW"/>
</dbReference>
<proteinExistence type="inferred from homology"/>
<evidence type="ECO:0000256" key="3">
    <source>
        <dbReference type="ARBA" id="ARBA00023134"/>
    </source>
</evidence>
<evidence type="ECO:0000259" key="4">
    <source>
        <dbReference type="PROSITE" id="PS51720"/>
    </source>
</evidence>
<dbReference type="PANTHER" id="PTHR10903">
    <property type="entry name" value="GTPASE, IMAP FAMILY MEMBER-RELATED"/>
    <property type="match status" value="1"/>
</dbReference>